<name>A0ABP9XEQ1_9DEIO</name>
<keyword evidence="2" id="KW-1185">Reference proteome</keyword>
<accession>A0ABP9XEQ1</accession>
<protein>
    <submittedName>
        <fullName evidence="1">Uncharacterized protein</fullName>
    </submittedName>
</protein>
<evidence type="ECO:0000313" key="1">
    <source>
        <dbReference type="EMBL" id="GAA5533844.1"/>
    </source>
</evidence>
<dbReference type="EMBL" id="BAABRV010000005">
    <property type="protein sequence ID" value="GAA5533844.1"/>
    <property type="molecule type" value="Genomic_DNA"/>
</dbReference>
<comment type="caution">
    <text evidence="1">The sequence shown here is derived from an EMBL/GenBank/DDBJ whole genome shotgun (WGS) entry which is preliminary data.</text>
</comment>
<reference evidence="1 2" key="1">
    <citation type="submission" date="2024-02" db="EMBL/GenBank/DDBJ databases">
        <title>Deinococcus aluminii NBRC 112889.</title>
        <authorList>
            <person name="Ichikawa N."/>
            <person name="Katano-Makiyama Y."/>
            <person name="Hidaka K."/>
        </authorList>
    </citation>
    <scope>NUCLEOTIDE SEQUENCE [LARGE SCALE GENOMIC DNA]</scope>
    <source>
        <strain evidence="1 2">NBRC 112889</strain>
    </source>
</reference>
<proteinExistence type="predicted"/>
<gene>
    <name evidence="1" type="ORF">Dalu01_02252</name>
</gene>
<dbReference type="RefSeq" id="WP_345454624.1">
    <property type="nucleotide sequence ID" value="NZ_BAABRV010000005.1"/>
</dbReference>
<sequence>MTIQGKDMQTTDPREQISGVDCLTREELQAGRPVTRQVSFAPEYLGTASDAEVTGRIVGWMRPVVEPLGRWQARQARLRRTGKLDDCGNEIVTLTFTPWPED</sequence>
<organism evidence="1 2">
    <name type="scientific">Deinococcus aluminii</name>
    <dbReference type="NCBI Taxonomy" id="1656885"/>
    <lineage>
        <taxon>Bacteria</taxon>
        <taxon>Thermotogati</taxon>
        <taxon>Deinococcota</taxon>
        <taxon>Deinococci</taxon>
        <taxon>Deinococcales</taxon>
        <taxon>Deinococcaceae</taxon>
        <taxon>Deinococcus</taxon>
    </lineage>
</organism>
<evidence type="ECO:0000313" key="2">
    <source>
        <dbReference type="Proteomes" id="UP001404956"/>
    </source>
</evidence>
<dbReference type="Proteomes" id="UP001404956">
    <property type="component" value="Unassembled WGS sequence"/>
</dbReference>